<dbReference type="PROSITE" id="PS50949">
    <property type="entry name" value="HTH_GNTR"/>
    <property type="match status" value="1"/>
</dbReference>
<evidence type="ECO:0000256" key="3">
    <source>
        <dbReference type="ARBA" id="ARBA00023163"/>
    </source>
</evidence>
<dbReference type="Pfam" id="PF07729">
    <property type="entry name" value="FCD"/>
    <property type="match status" value="1"/>
</dbReference>
<keyword evidence="3" id="KW-0804">Transcription</keyword>
<feature type="region of interest" description="Disordered" evidence="4">
    <location>
        <begin position="212"/>
        <end position="236"/>
    </location>
</feature>
<dbReference type="EMBL" id="JBHSBV010000013">
    <property type="protein sequence ID" value="MFC4203461.1"/>
    <property type="molecule type" value="Genomic_DNA"/>
</dbReference>
<evidence type="ECO:0000256" key="1">
    <source>
        <dbReference type="ARBA" id="ARBA00023015"/>
    </source>
</evidence>
<dbReference type="CDD" id="cd07377">
    <property type="entry name" value="WHTH_GntR"/>
    <property type="match status" value="1"/>
</dbReference>
<dbReference type="Proteomes" id="UP001595848">
    <property type="component" value="Unassembled WGS sequence"/>
</dbReference>
<dbReference type="SMART" id="SM00895">
    <property type="entry name" value="FCD"/>
    <property type="match status" value="1"/>
</dbReference>
<dbReference type="SMART" id="SM00345">
    <property type="entry name" value="HTH_GNTR"/>
    <property type="match status" value="1"/>
</dbReference>
<dbReference type="Pfam" id="PF00392">
    <property type="entry name" value="GntR"/>
    <property type="match status" value="1"/>
</dbReference>
<feature type="compositionally biased region" description="Basic residues" evidence="4">
    <location>
        <begin position="226"/>
        <end position="236"/>
    </location>
</feature>
<dbReference type="InterPro" id="IPR000524">
    <property type="entry name" value="Tscrpt_reg_HTH_GntR"/>
</dbReference>
<organism evidence="6 7">
    <name type="scientific">Candidimonas humi</name>
    <dbReference type="NCBI Taxonomy" id="683355"/>
    <lineage>
        <taxon>Bacteria</taxon>
        <taxon>Pseudomonadati</taxon>
        <taxon>Pseudomonadota</taxon>
        <taxon>Betaproteobacteria</taxon>
        <taxon>Burkholderiales</taxon>
        <taxon>Alcaligenaceae</taxon>
        <taxon>Candidimonas</taxon>
    </lineage>
</organism>
<sequence length="236" mass="26229">MPVSKHNTQFFAAYNDIKQKILGGFFSHDDRLREIEVANLLGMGRTPVREALKRLEDERLLTHEPRRGLVVTRIDQQGVAELYSMREILEAAAAEFAARHATDAEIDNMESILAEESRRGADPVAANLAFHDAIYGAAHNQHLIRSLKAVTETTYLLGRSTLQNPQRSDAAIDEHRAIVAAIRARDPEAAAKAARHHIRQAFLERLKILRERASAPGTHPSPKTGAARRARAVRGT</sequence>
<reference evidence="7" key="1">
    <citation type="journal article" date="2019" name="Int. J. Syst. Evol. Microbiol.">
        <title>The Global Catalogue of Microorganisms (GCM) 10K type strain sequencing project: providing services to taxonomists for standard genome sequencing and annotation.</title>
        <authorList>
            <consortium name="The Broad Institute Genomics Platform"/>
            <consortium name="The Broad Institute Genome Sequencing Center for Infectious Disease"/>
            <person name="Wu L."/>
            <person name="Ma J."/>
        </authorList>
    </citation>
    <scope>NUCLEOTIDE SEQUENCE [LARGE SCALE GENOMIC DNA]</scope>
    <source>
        <strain evidence="7">LMG 24813</strain>
    </source>
</reference>
<evidence type="ECO:0000313" key="6">
    <source>
        <dbReference type="EMBL" id="MFC4203461.1"/>
    </source>
</evidence>
<gene>
    <name evidence="6" type="ORF">ACFOY1_21120</name>
</gene>
<protein>
    <submittedName>
        <fullName evidence="6">GntR family transcriptional regulator</fullName>
    </submittedName>
</protein>
<dbReference type="InterPro" id="IPR011711">
    <property type="entry name" value="GntR_C"/>
</dbReference>
<comment type="caution">
    <text evidence="6">The sequence shown here is derived from an EMBL/GenBank/DDBJ whole genome shotgun (WGS) entry which is preliminary data.</text>
</comment>
<keyword evidence="2" id="KW-0238">DNA-binding</keyword>
<dbReference type="RefSeq" id="WP_217966664.1">
    <property type="nucleotide sequence ID" value="NZ_JAHTBN010000017.1"/>
</dbReference>
<dbReference type="PANTHER" id="PTHR43537">
    <property type="entry name" value="TRANSCRIPTIONAL REGULATOR, GNTR FAMILY"/>
    <property type="match status" value="1"/>
</dbReference>
<keyword evidence="7" id="KW-1185">Reference proteome</keyword>
<dbReference type="PANTHER" id="PTHR43537:SF24">
    <property type="entry name" value="GLUCONATE OPERON TRANSCRIPTIONAL REPRESSOR"/>
    <property type="match status" value="1"/>
</dbReference>
<accession>A0ABV8P5T5</accession>
<evidence type="ECO:0000256" key="4">
    <source>
        <dbReference type="SAM" id="MobiDB-lite"/>
    </source>
</evidence>
<evidence type="ECO:0000256" key="2">
    <source>
        <dbReference type="ARBA" id="ARBA00023125"/>
    </source>
</evidence>
<name>A0ABV8P5T5_9BURK</name>
<evidence type="ECO:0000313" key="7">
    <source>
        <dbReference type="Proteomes" id="UP001595848"/>
    </source>
</evidence>
<feature type="domain" description="HTH gntR-type" evidence="5">
    <location>
        <begin position="7"/>
        <end position="74"/>
    </location>
</feature>
<evidence type="ECO:0000259" key="5">
    <source>
        <dbReference type="PROSITE" id="PS50949"/>
    </source>
</evidence>
<keyword evidence="1" id="KW-0805">Transcription regulation</keyword>
<proteinExistence type="predicted"/>